<name>A0A9X5VG99_BACCE</name>
<dbReference type="InterPro" id="IPR027417">
    <property type="entry name" value="P-loop_NTPase"/>
</dbReference>
<evidence type="ECO:0000313" key="2">
    <source>
        <dbReference type="EMBL" id="OJS97888.1"/>
    </source>
</evidence>
<dbReference type="Proteomes" id="UP000184161">
    <property type="component" value="Unassembled WGS sequence"/>
</dbReference>
<gene>
    <name evidence="2" type="ORF">BKK64_00665</name>
</gene>
<proteinExistence type="predicted"/>
<protein>
    <submittedName>
        <fullName evidence="2">Anticodon nuclease</fullName>
    </submittedName>
</protein>
<feature type="domain" description="Protein CR006 P-loop" evidence="1">
    <location>
        <begin position="149"/>
        <end position="355"/>
    </location>
</feature>
<sequence>MSPQPIMSSFSDLNSLSAHFRTVLESKKYVLLFAYNGTGKTRLSGTFKDLGKHPIPESEEKTRDTLYYNAFTEDLFTWENDFEGDTNRLLYINKNSRFFDGLRELEMESRIRPFLRRYTDFDFSIDYEDWVISFSREVRIGEGTEKIDNIKVSRGEENIFVWCFFLAIVQLVVDQEPAYSWVKYIYIDDPISSLDDNNAIAVASHLAYLLKSHDDIKVVISSHHSLFFNVMYNEFKRTKGKDYLLSKNKETGEYLIRDTTDTPFLYHVALIKELKKAADTGQLYTYHFNILRNVLEKAASFHGFKDFIECIKRDEDDEDYYAFARYLNILSHGNITMFEPIEMVEDNKEVFRKILSGFMESYRFNPELFIEE</sequence>
<organism evidence="2 3">
    <name type="scientific">Bacillus cereus</name>
    <dbReference type="NCBI Taxonomy" id="1396"/>
    <lineage>
        <taxon>Bacteria</taxon>
        <taxon>Bacillati</taxon>
        <taxon>Bacillota</taxon>
        <taxon>Bacilli</taxon>
        <taxon>Bacillales</taxon>
        <taxon>Bacillaceae</taxon>
        <taxon>Bacillus</taxon>
        <taxon>Bacillus cereus group</taxon>
    </lineage>
</organism>
<dbReference type="EMBL" id="MLYK01000001">
    <property type="protein sequence ID" value="OJS97888.1"/>
    <property type="molecule type" value="Genomic_DNA"/>
</dbReference>
<evidence type="ECO:0000259" key="1">
    <source>
        <dbReference type="Pfam" id="PF13166"/>
    </source>
</evidence>
<dbReference type="RefSeq" id="WP_065382004.1">
    <property type="nucleotide sequence ID" value="NZ_AP024504.2"/>
</dbReference>
<comment type="caution">
    <text evidence="2">The sequence shown here is derived from an EMBL/GenBank/DDBJ whole genome shotgun (WGS) entry which is preliminary data.</text>
</comment>
<accession>A0A9X5VG99</accession>
<reference evidence="2 3" key="1">
    <citation type="submission" date="2016-10" db="EMBL/GenBank/DDBJ databases">
        <title>Draft Genome Sequence of one Bacillus cereus strain isolated from pooled breast milk.</title>
        <authorList>
            <person name="Woudstra C."/>
            <person name="Chamoin A."/>
            <person name="Gentil S."/>
            <person name="Rambeloson T."/>
            <person name="Delannoye S."/>
            <person name="Heinnekine J.A."/>
            <person name="Herbin S."/>
            <person name="Fach P."/>
        </authorList>
    </citation>
    <scope>NUCLEOTIDE SEQUENCE [LARGE SCALE GENOMIC DNA]</scope>
    <source>
        <strain evidence="2 3">16SBCL1279</strain>
    </source>
</reference>
<dbReference type="AlphaFoldDB" id="A0A9X5VG99"/>
<dbReference type="Gene3D" id="3.40.50.300">
    <property type="entry name" value="P-loop containing nucleotide triphosphate hydrolases"/>
    <property type="match status" value="1"/>
</dbReference>
<dbReference type="Pfam" id="PF13166">
    <property type="entry name" value="AAA_13"/>
    <property type="match status" value="1"/>
</dbReference>
<dbReference type="InterPro" id="IPR026866">
    <property type="entry name" value="CR006_AAA"/>
</dbReference>
<evidence type="ECO:0000313" key="3">
    <source>
        <dbReference type="Proteomes" id="UP000184161"/>
    </source>
</evidence>